<protein>
    <recommendedName>
        <fullName evidence="3">Ubiquitin-like protease family profile domain-containing protein</fullName>
    </recommendedName>
</protein>
<dbReference type="SUPFAM" id="SSF54001">
    <property type="entry name" value="Cysteine proteinases"/>
    <property type="match status" value="1"/>
</dbReference>
<feature type="non-terminal residue" evidence="1">
    <location>
        <position position="1"/>
    </location>
</feature>
<sequence length="148" mass="17453">FEIIFKNGDLILMKENIRSLRQDHYVEVCVLDTWCRILNLRELNRKPDMPFRFFGSSYSSMHSVLMPDEKWDYENKVRLFCDAVADDLRKAGCEDKLEDIDMIMFPVCKSEHLYVVCFNFKKDAIEILDNSSKGGTMLSKYESQHVHL</sequence>
<evidence type="ECO:0008006" key="3">
    <source>
        <dbReference type="Google" id="ProtNLM"/>
    </source>
</evidence>
<proteinExistence type="predicted"/>
<organism evidence="1 2">
    <name type="scientific">Striga hermonthica</name>
    <name type="common">Purple witchweed</name>
    <name type="synonym">Buchnera hermonthica</name>
    <dbReference type="NCBI Taxonomy" id="68872"/>
    <lineage>
        <taxon>Eukaryota</taxon>
        <taxon>Viridiplantae</taxon>
        <taxon>Streptophyta</taxon>
        <taxon>Embryophyta</taxon>
        <taxon>Tracheophyta</taxon>
        <taxon>Spermatophyta</taxon>
        <taxon>Magnoliopsida</taxon>
        <taxon>eudicotyledons</taxon>
        <taxon>Gunneridae</taxon>
        <taxon>Pentapetalae</taxon>
        <taxon>asterids</taxon>
        <taxon>lamiids</taxon>
        <taxon>Lamiales</taxon>
        <taxon>Orobanchaceae</taxon>
        <taxon>Buchnereae</taxon>
        <taxon>Striga</taxon>
    </lineage>
</organism>
<dbReference type="EMBL" id="CACSLK010035018">
    <property type="protein sequence ID" value="CAA0843241.1"/>
    <property type="molecule type" value="Genomic_DNA"/>
</dbReference>
<dbReference type="InterPro" id="IPR038765">
    <property type="entry name" value="Papain-like_cys_pep_sf"/>
</dbReference>
<accession>A0A9N7NUJ7</accession>
<evidence type="ECO:0000313" key="2">
    <source>
        <dbReference type="Proteomes" id="UP001153555"/>
    </source>
</evidence>
<name>A0A9N7NUJ7_STRHE</name>
<dbReference type="Proteomes" id="UP001153555">
    <property type="component" value="Unassembled WGS sequence"/>
</dbReference>
<dbReference type="OrthoDB" id="1749738at2759"/>
<keyword evidence="2" id="KW-1185">Reference proteome</keyword>
<reference evidence="1" key="1">
    <citation type="submission" date="2019-12" db="EMBL/GenBank/DDBJ databases">
        <authorList>
            <person name="Scholes J."/>
        </authorList>
    </citation>
    <scope>NUCLEOTIDE SEQUENCE</scope>
</reference>
<evidence type="ECO:0000313" key="1">
    <source>
        <dbReference type="EMBL" id="CAA0843241.1"/>
    </source>
</evidence>
<dbReference type="AlphaFoldDB" id="A0A9N7NUJ7"/>
<dbReference type="Gene3D" id="3.40.395.10">
    <property type="entry name" value="Adenoviral Proteinase, Chain A"/>
    <property type="match status" value="1"/>
</dbReference>
<comment type="caution">
    <text evidence="1">The sequence shown here is derived from an EMBL/GenBank/DDBJ whole genome shotgun (WGS) entry which is preliminary data.</text>
</comment>
<gene>
    <name evidence="1" type="ORF">SHERM_09019</name>
</gene>
<feature type="non-terminal residue" evidence="1">
    <location>
        <position position="148"/>
    </location>
</feature>